<evidence type="ECO:0000313" key="6">
    <source>
        <dbReference type="Proteomes" id="UP000274822"/>
    </source>
</evidence>
<dbReference type="Pfam" id="PF02885">
    <property type="entry name" value="Glycos_trans_3N"/>
    <property type="match status" value="1"/>
</dbReference>
<feature type="domain" description="Glycosyl transferase family 3" evidence="3">
    <location>
        <begin position="89"/>
        <end position="126"/>
    </location>
</feature>
<evidence type="ECO:0000259" key="4">
    <source>
        <dbReference type="Pfam" id="PF02885"/>
    </source>
</evidence>
<dbReference type="Gene3D" id="1.20.970.10">
    <property type="entry name" value="Transferase, Pyrimidine Nucleoside Phosphorylase, Chain C"/>
    <property type="match status" value="1"/>
</dbReference>
<evidence type="ECO:0000256" key="1">
    <source>
        <dbReference type="ARBA" id="ARBA00022676"/>
    </source>
</evidence>
<feature type="domain" description="Glycosyl transferase family 3 N-terminal" evidence="4">
    <location>
        <begin position="12"/>
        <end position="76"/>
    </location>
</feature>
<sequence length="376" mass="40456">MSDHSSEPQIRSILKTLIMHPHNFTAEQAHQALHEIMSGLATPAQISAFLVACRLHRKDADPVIIASCGKVMQEHAVHVHFHDQALAEEIVDIVGTGGDGHNTFNVSTTAAIVAAGAGCKVAKIPNLPLQKYVYRIQSYQHGNRASSSSSGSADFLESYGCALTNVTSDLVPGMIAEHNFCFLFAEKYHPAMKNASKPRREIGVPTIFNILGPMSNPAKPKRSVVGVHSKWVGEFMIEALKLSGAKRAMVVCGAEGLDEISPAGETFTWTLSEDGQITFTAIHPTHDFGLQTHTLDSVRGGGPADNVQTLERLLANELPENNPILDFVLLNAAAVLVVAKKAQTFKEGVEIARAAIIDGRAKAALEGFKNDTQARN</sequence>
<keyword evidence="1 5" id="KW-0328">Glycosyltransferase</keyword>
<reference evidence="5 6" key="1">
    <citation type="journal article" date="2018" name="New Phytol.">
        <title>Phylogenomics of Endogonaceae and evolution of mycorrhizas within Mucoromycota.</title>
        <authorList>
            <person name="Chang Y."/>
            <person name="Desiro A."/>
            <person name="Na H."/>
            <person name="Sandor L."/>
            <person name="Lipzen A."/>
            <person name="Clum A."/>
            <person name="Barry K."/>
            <person name="Grigoriev I.V."/>
            <person name="Martin F.M."/>
            <person name="Stajich J.E."/>
            <person name="Smith M.E."/>
            <person name="Bonito G."/>
            <person name="Spatafora J.W."/>
        </authorList>
    </citation>
    <scope>NUCLEOTIDE SEQUENCE [LARGE SCALE GENOMIC DNA]</scope>
    <source>
        <strain evidence="5 6">AD002</strain>
    </source>
</reference>
<dbReference type="EMBL" id="RBNJ01000448">
    <property type="protein sequence ID" value="RUS34512.1"/>
    <property type="molecule type" value="Genomic_DNA"/>
</dbReference>
<dbReference type="SUPFAM" id="SSF47648">
    <property type="entry name" value="Nucleoside phosphorylase/phosphoribosyltransferase N-terminal domain"/>
    <property type="match status" value="1"/>
</dbReference>
<gene>
    <name evidence="5" type="ORF">BC938DRAFT_480045</name>
</gene>
<dbReference type="SUPFAM" id="SSF52418">
    <property type="entry name" value="Nucleoside phosphorylase/phosphoribosyltransferase catalytic domain"/>
    <property type="match status" value="1"/>
</dbReference>
<dbReference type="PANTHER" id="PTHR43285:SF2">
    <property type="entry name" value="ANTHRANILATE PHOSPHORIBOSYLTRANSFERASE"/>
    <property type="match status" value="1"/>
</dbReference>
<protein>
    <submittedName>
        <fullName evidence="5">Anthranilate phosphoribosyltransferase</fullName>
    </submittedName>
</protein>
<dbReference type="AlphaFoldDB" id="A0A433QXJ1"/>
<evidence type="ECO:0000259" key="3">
    <source>
        <dbReference type="Pfam" id="PF00591"/>
    </source>
</evidence>
<dbReference type="HAMAP" id="MF_00211">
    <property type="entry name" value="TrpD"/>
    <property type="match status" value="1"/>
</dbReference>
<organism evidence="5 6">
    <name type="scientific">Jimgerdemannia flammicorona</name>
    <dbReference type="NCBI Taxonomy" id="994334"/>
    <lineage>
        <taxon>Eukaryota</taxon>
        <taxon>Fungi</taxon>
        <taxon>Fungi incertae sedis</taxon>
        <taxon>Mucoromycota</taxon>
        <taxon>Mucoromycotina</taxon>
        <taxon>Endogonomycetes</taxon>
        <taxon>Endogonales</taxon>
        <taxon>Endogonaceae</taxon>
        <taxon>Jimgerdemannia</taxon>
    </lineage>
</organism>
<comment type="caution">
    <text evidence="5">The sequence shown here is derived from an EMBL/GenBank/DDBJ whole genome shotgun (WGS) entry which is preliminary data.</text>
</comment>
<evidence type="ECO:0000256" key="2">
    <source>
        <dbReference type="ARBA" id="ARBA00022679"/>
    </source>
</evidence>
<dbReference type="InterPro" id="IPR036320">
    <property type="entry name" value="Glycosyl_Trfase_fam3_N_dom_sf"/>
</dbReference>
<accession>A0A433QXJ1</accession>
<proteinExistence type="inferred from homology"/>
<dbReference type="Pfam" id="PF00591">
    <property type="entry name" value="Glycos_transf_3"/>
    <property type="match status" value="2"/>
</dbReference>
<dbReference type="GO" id="GO:0005829">
    <property type="term" value="C:cytosol"/>
    <property type="evidence" value="ECO:0007669"/>
    <property type="project" value="TreeGrafter"/>
</dbReference>
<name>A0A433QXJ1_9FUNG</name>
<keyword evidence="6" id="KW-1185">Reference proteome</keyword>
<dbReference type="Proteomes" id="UP000274822">
    <property type="component" value="Unassembled WGS sequence"/>
</dbReference>
<dbReference type="GO" id="GO:0000162">
    <property type="term" value="P:L-tryptophan biosynthetic process"/>
    <property type="evidence" value="ECO:0007669"/>
    <property type="project" value="InterPro"/>
</dbReference>
<dbReference type="Gene3D" id="3.40.1030.10">
    <property type="entry name" value="Nucleoside phosphorylase/phosphoribosyltransferase catalytic domain"/>
    <property type="match status" value="1"/>
</dbReference>
<dbReference type="InterPro" id="IPR035902">
    <property type="entry name" value="Nuc_phospho_transferase"/>
</dbReference>
<feature type="domain" description="Glycosyl transferase family 3" evidence="3">
    <location>
        <begin position="140"/>
        <end position="361"/>
    </location>
</feature>
<dbReference type="NCBIfam" id="TIGR01245">
    <property type="entry name" value="trpD"/>
    <property type="match status" value="1"/>
</dbReference>
<dbReference type="GO" id="GO:0004048">
    <property type="term" value="F:anthranilate phosphoribosyltransferase activity"/>
    <property type="evidence" value="ECO:0007669"/>
    <property type="project" value="InterPro"/>
</dbReference>
<evidence type="ECO:0000313" key="5">
    <source>
        <dbReference type="EMBL" id="RUS34512.1"/>
    </source>
</evidence>
<keyword evidence="2 5" id="KW-0808">Transferase</keyword>
<dbReference type="InterPro" id="IPR005940">
    <property type="entry name" value="Anthranilate_Pribosyl_Tfrase"/>
</dbReference>
<dbReference type="InterPro" id="IPR017459">
    <property type="entry name" value="Glycosyl_Trfase_fam3_N_dom"/>
</dbReference>
<dbReference type="PANTHER" id="PTHR43285">
    <property type="entry name" value="ANTHRANILATE PHOSPHORIBOSYLTRANSFERASE"/>
    <property type="match status" value="1"/>
</dbReference>
<dbReference type="InterPro" id="IPR000312">
    <property type="entry name" value="Glycosyl_Trfase_fam3"/>
</dbReference>